<dbReference type="AlphaFoldDB" id="A0A151GTN5"/>
<feature type="signal peptide" evidence="3">
    <location>
        <begin position="1"/>
        <end position="16"/>
    </location>
</feature>
<protein>
    <submittedName>
        <fullName evidence="4">Uncharacterized protein</fullName>
    </submittedName>
</protein>
<sequence length="397" mass="40943">MAPWTLLALVWTAAWAVVGYGYDDIFASIPLTPDGMTARYLMPDLVPGVPLAKRDGSCGDGRHPCLDTHHSDRCCENTQYCYVNRVGLPRCCPIGSNCINDSSCQSTAYQCTTDITITTTAAGGTVGPLVLSSQVGCCSRRCPRTSQYLCADDLGGKCCPYGAECRSDGNCVSTRTASTSVPAKLTPVPDGCTTSQHKCADGTGCCDLSMHCTEVTGTAYCAPTDAHADNAARDGDTRASVGVAIGVGVGLGGGLSVGAAAWLCLARRRKRRRRASKTASLPMAPPGERGADPSLEMAELSEAAASPSSPLDRSLTEPLSAMSGLSPEFHSAGPAATPGPRWAGAVSPAPLGVNAVAAPVVMDLTTTTTTSQAAQVTPETIEGRFELYGCSPAHSSP</sequence>
<evidence type="ECO:0000313" key="5">
    <source>
        <dbReference type="Proteomes" id="UP000076580"/>
    </source>
</evidence>
<feature type="region of interest" description="Disordered" evidence="1">
    <location>
        <begin position="274"/>
        <end position="293"/>
    </location>
</feature>
<keyword evidence="3" id="KW-0732">Signal</keyword>
<gene>
    <name evidence="4" type="ORF">DCS_01577</name>
</gene>
<proteinExistence type="predicted"/>
<accession>A0A151GTN5</accession>
<keyword evidence="2" id="KW-1133">Transmembrane helix</keyword>
<name>A0A151GTN5_DRECN</name>
<evidence type="ECO:0000256" key="3">
    <source>
        <dbReference type="SAM" id="SignalP"/>
    </source>
</evidence>
<dbReference type="Proteomes" id="UP000076580">
    <property type="component" value="Chromosome 01"/>
</dbReference>
<keyword evidence="2" id="KW-0472">Membrane</keyword>
<dbReference type="InParanoid" id="A0A151GTN5"/>
<feature type="region of interest" description="Disordered" evidence="1">
    <location>
        <begin position="300"/>
        <end position="341"/>
    </location>
</feature>
<dbReference type="GeneID" id="63714220"/>
<dbReference type="EMBL" id="LAYC01000001">
    <property type="protein sequence ID" value="KYK60440.1"/>
    <property type="molecule type" value="Genomic_DNA"/>
</dbReference>
<feature type="compositionally biased region" description="Low complexity" evidence="1">
    <location>
        <begin position="300"/>
        <end position="311"/>
    </location>
</feature>
<evidence type="ECO:0000313" key="4">
    <source>
        <dbReference type="EMBL" id="KYK60440.1"/>
    </source>
</evidence>
<organism evidence="4 5">
    <name type="scientific">Drechmeria coniospora</name>
    <name type="common">Nematophagous fungus</name>
    <name type="synonym">Meria coniospora</name>
    <dbReference type="NCBI Taxonomy" id="98403"/>
    <lineage>
        <taxon>Eukaryota</taxon>
        <taxon>Fungi</taxon>
        <taxon>Dikarya</taxon>
        <taxon>Ascomycota</taxon>
        <taxon>Pezizomycotina</taxon>
        <taxon>Sordariomycetes</taxon>
        <taxon>Hypocreomycetidae</taxon>
        <taxon>Hypocreales</taxon>
        <taxon>Ophiocordycipitaceae</taxon>
        <taxon>Drechmeria</taxon>
    </lineage>
</organism>
<dbReference type="STRING" id="98403.A0A151GTN5"/>
<comment type="caution">
    <text evidence="4">The sequence shown here is derived from an EMBL/GenBank/DDBJ whole genome shotgun (WGS) entry which is preliminary data.</text>
</comment>
<feature type="chain" id="PRO_5007580908" evidence="3">
    <location>
        <begin position="17"/>
        <end position="397"/>
    </location>
</feature>
<evidence type="ECO:0000256" key="2">
    <source>
        <dbReference type="SAM" id="Phobius"/>
    </source>
</evidence>
<keyword evidence="5" id="KW-1185">Reference proteome</keyword>
<keyword evidence="2" id="KW-0812">Transmembrane</keyword>
<evidence type="ECO:0000256" key="1">
    <source>
        <dbReference type="SAM" id="MobiDB-lite"/>
    </source>
</evidence>
<reference evidence="4 5" key="1">
    <citation type="journal article" date="2016" name="Sci. Rep.">
        <title>Insights into Adaptations to a Near-Obligate Nematode Endoparasitic Lifestyle from the Finished Genome of Drechmeria coniospora.</title>
        <authorList>
            <person name="Zhang L."/>
            <person name="Zhou Z."/>
            <person name="Guo Q."/>
            <person name="Fokkens L."/>
            <person name="Miskei M."/>
            <person name="Pocsi I."/>
            <person name="Zhang W."/>
            <person name="Chen M."/>
            <person name="Wang L."/>
            <person name="Sun Y."/>
            <person name="Donzelli B.G."/>
            <person name="Gibson D.M."/>
            <person name="Nelson D.R."/>
            <person name="Luo J.G."/>
            <person name="Rep M."/>
            <person name="Liu H."/>
            <person name="Yang S."/>
            <person name="Wang J."/>
            <person name="Krasnoff S.B."/>
            <person name="Xu Y."/>
            <person name="Molnar I."/>
            <person name="Lin M."/>
        </authorList>
    </citation>
    <scope>NUCLEOTIDE SEQUENCE [LARGE SCALE GENOMIC DNA]</scope>
    <source>
        <strain evidence="4 5">ARSEF 6962</strain>
    </source>
</reference>
<feature type="transmembrane region" description="Helical" evidence="2">
    <location>
        <begin position="241"/>
        <end position="265"/>
    </location>
</feature>
<dbReference type="RefSeq" id="XP_040659792.1">
    <property type="nucleotide sequence ID" value="XM_040798909.1"/>
</dbReference>